<keyword evidence="4" id="KW-0646">Protease inhibitor</keyword>
<evidence type="ECO:0000259" key="3">
    <source>
        <dbReference type="Pfam" id="PF02974"/>
    </source>
</evidence>
<protein>
    <submittedName>
        <fullName evidence="4">AprI/Inh family metalloprotease inhibitor</fullName>
    </submittedName>
</protein>
<comment type="caution">
    <text evidence="4">The sequence shown here is derived from an EMBL/GenBank/DDBJ whole genome shotgun (WGS) entry which is preliminary data.</text>
</comment>
<keyword evidence="5" id="KW-1185">Reference proteome</keyword>
<evidence type="ECO:0000313" key="5">
    <source>
        <dbReference type="Proteomes" id="UP001596152"/>
    </source>
</evidence>
<sequence length="129" mass="13326">MRSPARDPLHILAAVGAILMTGSAAAPASSEPQGRVLAVEQVAGFWALRAPDGSRCQVSLANLVIDGVRPVLAENCAVPDAAKAKSWRATANGFEMLAADGSVVMAFRRTGEDAFVGTTGGYTLTRAPM</sequence>
<feature type="chain" id="PRO_5045377953" evidence="2">
    <location>
        <begin position="29"/>
        <end position="129"/>
    </location>
</feature>
<dbReference type="EMBL" id="JBHSLF010000022">
    <property type="protein sequence ID" value="MFC5344577.1"/>
    <property type="molecule type" value="Genomic_DNA"/>
</dbReference>
<proteinExistence type="predicted"/>
<dbReference type="Gene3D" id="2.40.128.10">
    <property type="match status" value="1"/>
</dbReference>
<name>A0ABW0FS85_9CAUL</name>
<feature type="signal peptide" evidence="2">
    <location>
        <begin position="1"/>
        <end position="28"/>
    </location>
</feature>
<dbReference type="RefSeq" id="WP_374037178.1">
    <property type="nucleotide sequence ID" value="NZ_CP169082.1"/>
</dbReference>
<reference evidence="5" key="1">
    <citation type="journal article" date="2019" name="Int. J. Syst. Evol. Microbiol.">
        <title>The Global Catalogue of Microorganisms (GCM) 10K type strain sequencing project: providing services to taxonomists for standard genome sequencing and annotation.</title>
        <authorList>
            <consortium name="The Broad Institute Genomics Platform"/>
            <consortium name="The Broad Institute Genome Sequencing Center for Infectious Disease"/>
            <person name="Wu L."/>
            <person name="Ma J."/>
        </authorList>
    </citation>
    <scope>NUCLEOTIDE SEQUENCE [LARGE SCALE GENOMIC DNA]</scope>
    <source>
        <strain evidence="5">JCM 12125</strain>
    </source>
</reference>
<accession>A0ABW0FS85</accession>
<dbReference type="Pfam" id="PF02974">
    <property type="entry name" value="Inh"/>
    <property type="match status" value="1"/>
</dbReference>
<dbReference type="InterPro" id="IPR016085">
    <property type="entry name" value="Protease_inh_B-barrel_dom"/>
</dbReference>
<organism evidence="4 5">
    <name type="scientific">Brevundimonas staleyi</name>
    <dbReference type="NCBI Taxonomy" id="74326"/>
    <lineage>
        <taxon>Bacteria</taxon>
        <taxon>Pseudomonadati</taxon>
        <taxon>Pseudomonadota</taxon>
        <taxon>Alphaproteobacteria</taxon>
        <taxon>Caulobacterales</taxon>
        <taxon>Caulobacteraceae</taxon>
        <taxon>Brevundimonas</taxon>
    </lineage>
</organism>
<dbReference type="Proteomes" id="UP001596152">
    <property type="component" value="Unassembled WGS sequence"/>
</dbReference>
<keyword evidence="4" id="KW-0481">Metalloenzyme inhibitor</keyword>
<gene>
    <name evidence="4" type="ORF">ACFPIE_11680</name>
</gene>
<dbReference type="InterPro" id="IPR021140">
    <property type="entry name" value="Inh/Omp19"/>
</dbReference>
<evidence type="ECO:0000313" key="4">
    <source>
        <dbReference type="EMBL" id="MFC5344577.1"/>
    </source>
</evidence>
<evidence type="ECO:0000256" key="2">
    <source>
        <dbReference type="SAM" id="SignalP"/>
    </source>
</evidence>
<evidence type="ECO:0000256" key="1">
    <source>
        <dbReference type="ARBA" id="ARBA00022729"/>
    </source>
</evidence>
<feature type="domain" description="Alkaline proteinase inhibitor/ Outer membrane lipoprotein Omp19" evidence="3">
    <location>
        <begin position="39"/>
        <end position="119"/>
    </location>
</feature>
<dbReference type="GO" id="GO:0030414">
    <property type="term" value="F:peptidase inhibitor activity"/>
    <property type="evidence" value="ECO:0007669"/>
    <property type="project" value="UniProtKB-KW"/>
</dbReference>
<keyword evidence="4" id="KW-0483">Metalloprotease inhibitor</keyword>
<dbReference type="SUPFAM" id="SSF50882">
    <property type="entry name" value="beta-Barrel protease inhibitors"/>
    <property type="match status" value="1"/>
</dbReference>
<keyword evidence="1 2" id="KW-0732">Signal</keyword>